<dbReference type="EMBL" id="CM014085">
    <property type="protein sequence ID" value="TKS74283.1"/>
    <property type="molecule type" value="Genomic_DNA"/>
</dbReference>
<evidence type="ECO:0000259" key="1">
    <source>
        <dbReference type="PROSITE" id="PS50853"/>
    </source>
</evidence>
<dbReference type="InterPro" id="IPR008197">
    <property type="entry name" value="WAP_dom"/>
</dbReference>
<dbReference type="AlphaFoldDB" id="A0A4U5UHZ4"/>
<dbReference type="InterPro" id="IPR042447">
    <property type="entry name" value="Anosmin-1"/>
</dbReference>
<protein>
    <submittedName>
        <fullName evidence="3">Anosmin-1</fullName>
    </submittedName>
</protein>
<dbReference type="STRING" id="240159.A0A4U5UHZ4"/>
<dbReference type="GO" id="GO:0005576">
    <property type="term" value="C:extracellular region"/>
    <property type="evidence" value="ECO:0007669"/>
    <property type="project" value="InterPro"/>
</dbReference>
<name>A0A4U5UHZ4_COLLU</name>
<reference evidence="3 4" key="1">
    <citation type="submission" date="2019-01" db="EMBL/GenBank/DDBJ databases">
        <title>Genome Assembly of Collichthys lucidus.</title>
        <authorList>
            <person name="Cai M."/>
            <person name="Xiao S."/>
        </authorList>
    </citation>
    <scope>NUCLEOTIDE SEQUENCE [LARGE SCALE GENOMIC DNA]</scope>
    <source>
        <strain evidence="3">JT15FE1705JMU</strain>
        <tissue evidence="3">Muscle</tissue>
    </source>
</reference>
<dbReference type="CDD" id="cd00063">
    <property type="entry name" value="FN3"/>
    <property type="match status" value="1"/>
</dbReference>
<dbReference type="GO" id="GO:0030414">
    <property type="term" value="F:peptidase inhibitor activity"/>
    <property type="evidence" value="ECO:0007669"/>
    <property type="project" value="InterPro"/>
</dbReference>
<dbReference type="SMART" id="SM00060">
    <property type="entry name" value="FN3"/>
    <property type="match status" value="2"/>
</dbReference>
<dbReference type="Proteomes" id="UP000298787">
    <property type="component" value="Chromosome 8"/>
</dbReference>
<keyword evidence="4" id="KW-1185">Reference proteome</keyword>
<dbReference type="CDD" id="cd00199">
    <property type="entry name" value="WAP"/>
    <property type="match status" value="1"/>
</dbReference>
<dbReference type="GO" id="GO:0030182">
    <property type="term" value="P:neuron differentiation"/>
    <property type="evidence" value="ECO:0007669"/>
    <property type="project" value="TreeGrafter"/>
</dbReference>
<evidence type="ECO:0000259" key="2">
    <source>
        <dbReference type="PROSITE" id="PS51390"/>
    </source>
</evidence>
<dbReference type="SMART" id="SM00217">
    <property type="entry name" value="WAP"/>
    <property type="match status" value="1"/>
</dbReference>
<dbReference type="Pfam" id="PF00041">
    <property type="entry name" value="fn3"/>
    <property type="match status" value="1"/>
</dbReference>
<feature type="domain" description="Fibronectin type-III" evidence="1">
    <location>
        <begin position="93"/>
        <end position="194"/>
    </location>
</feature>
<feature type="domain" description="WAP" evidence="2">
    <location>
        <begin position="34"/>
        <end position="83"/>
    </location>
</feature>
<dbReference type="InterPro" id="IPR003961">
    <property type="entry name" value="FN3_dom"/>
</dbReference>
<dbReference type="Gene3D" id="4.10.75.10">
    <property type="entry name" value="Elafin-like"/>
    <property type="match status" value="1"/>
</dbReference>
<dbReference type="PANTHER" id="PTHR14131:SF7">
    <property type="entry name" value="ANOSMIN 1B"/>
    <property type="match status" value="1"/>
</dbReference>
<dbReference type="PROSITE" id="PS50853">
    <property type="entry name" value="FN3"/>
    <property type="match status" value="1"/>
</dbReference>
<dbReference type="FunFam" id="4.10.75.10:FF:000001">
    <property type="entry name" value="Anosmin 1"/>
    <property type="match status" value="1"/>
</dbReference>
<dbReference type="PROSITE" id="PS51390">
    <property type="entry name" value="WAP"/>
    <property type="match status" value="1"/>
</dbReference>
<dbReference type="PRINTS" id="PR00003">
    <property type="entry name" value="4DISULPHCORE"/>
</dbReference>
<dbReference type="InterPro" id="IPR013783">
    <property type="entry name" value="Ig-like_fold"/>
</dbReference>
<dbReference type="Gene3D" id="2.60.40.10">
    <property type="entry name" value="Immunoglobulins"/>
    <property type="match status" value="1"/>
</dbReference>
<dbReference type="PANTHER" id="PTHR14131">
    <property type="entry name" value="ANOSMIN"/>
    <property type="match status" value="1"/>
</dbReference>
<dbReference type="Pfam" id="PF00095">
    <property type="entry name" value="WAP"/>
    <property type="match status" value="1"/>
</dbReference>
<dbReference type="SUPFAM" id="SSF57256">
    <property type="entry name" value="Elafin-like"/>
    <property type="match status" value="1"/>
</dbReference>
<evidence type="ECO:0000313" key="4">
    <source>
        <dbReference type="Proteomes" id="UP000298787"/>
    </source>
</evidence>
<dbReference type="InterPro" id="IPR036645">
    <property type="entry name" value="Elafin-like_sf"/>
</dbReference>
<gene>
    <name evidence="3" type="ORF">D9C73_008364</name>
</gene>
<organism evidence="3 4">
    <name type="scientific">Collichthys lucidus</name>
    <name type="common">Big head croaker</name>
    <name type="synonym">Sciaena lucida</name>
    <dbReference type="NCBI Taxonomy" id="240159"/>
    <lineage>
        <taxon>Eukaryota</taxon>
        <taxon>Metazoa</taxon>
        <taxon>Chordata</taxon>
        <taxon>Craniata</taxon>
        <taxon>Vertebrata</taxon>
        <taxon>Euteleostomi</taxon>
        <taxon>Actinopterygii</taxon>
        <taxon>Neopterygii</taxon>
        <taxon>Teleostei</taxon>
        <taxon>Neoteleostei</taxon>
        <taxon>Acanthomorphata</taxon>
        <taxon>Eupercaria</taxon>
        <taxon>Sciaenidae</taxon>
        <taxon>Collichthys</taxon>
    </lineage>
</organism>
<evidence type="ECO:0000313" key="3">
    <source>
        <dbReference type="EMBL" id="TKS74283.1"/>
    </source>
</evidence>
<dbReference type="SUPFAM" id="SSF49265">
    <property type="entry name" value="Fibronectin type III"/>
    <property type="match status" value="1"/>
</dbReference>
<sequence length="397" mass="43626">MAMEVLALEEWKISQGEQKQTECVTSREFLTSLRSSRQGDCPPPQRATGFAAACVESCSSDQHCPSPRKCCSNGCGHTCQAPANLYKGVPLKPRREMSFVEDSEGNVKVAWVSKFNVSVEPIVYMLQSRWNVGIHPSEDHASPWTTVAMTLSEDVVLSDLRPQRWYQFRVAAINSHGSRGFTTPSKHYISSKDPSPPEPPMNVRVSNQTLDWMSSQPSTQFTERSRGNGFTVAVLLSWEPPREGDLPGTHHTITGLLFACKYQVAVAMKADPGSEAVAWVTTPTCSSIRVRGSKALPCNTDERLLSGRKVVLRPERLTADFKEVNGTLLTTLRWRMSQNALDPAAVEGFQFTWTLQSGVTTATEGLEDTLISQTQTIAPVQTPQLSPSAAPRSSLPS</sequence>
<proteinExistence type="predicted"/>
<accession>A0A4U5UHZ4</accession>
<dbReference type="GO" id="GO:0009986">
    <property type="term" value="C:cell surface"/>
    <property type="evidence" value="ECO:0007669"/>
    <property type="project" value="TreeGrafter"/>
</dbReference>
<dbReference type="InterPro" id="IPR036116">
    <property type="entry name" value="FN3_sf"/>
</dbReference>